<comment type="caution">
    <text evidence="1">The sequence shown here is derived from an EMBL/GenBank/DDBJ whole genome shotgun (WGS) entry which is preliminary data.</text>
</comment>
<dbReference type="EMBL" id="JAMXLR010000070">
    <property type="protein sequence ID" value="MCO6046180.1"/>
    <property type="molecule type" value="Genomic_DNA"/>
</dbReference>
<evidence type="ECO:0000313" key="1">
    <source>
        <dbReference type="EMBL" id="MCO6046180.1"/>
    </source>
</evidence>
<gene>
    <name evidence="1" type="ORF">NG895_19955</name>
</gene>
<protein>
    <submittedName>
        <fullName evidence="1">Uncharacterized protein</fullName>
    </submittedName>
</protein>
<name>A0A9X2JHL7_9BACT</name>
<proteinExistence type="predicted"/>
<sequence>VQFKPISSPVAESRNSAEPTGLNLGVLVALSTCFRIFPSEFSRINLTALICTDRESNETSASKSFCWQA</sequence>
<keyword evidence="2" id="KW-1185">Reference proteome</keyword>
<accession>A0A9X2JHL7</accession>
<evidence type="ECO:0000313" key="2">
    <source>
        <dbReference type="Proteomes" id="UP001155241"/>
    </source>
</evidence>
<feature type="non-terminal residue" evidence="1">
    <location>
        <position position="1"/>
    </location>
</feature>
<dbReference type="RefSeq" id="WP_252854295.1">
    <property type="nucleotide sequence ID" value="NZ_JAMXLR010000070.1"/>
</dbReference>
<dbReference type="Proteomes" id="UP001155241">
    <property type="component" value="Unassembled WGS sequence"/>
</dbReference>
<organism evidence="1 2">
    <name type="scientific">Aeoliella straminimaris</name>
    <dbReference type="NCBI Taxonomy" id="2954799"/>
    <lineage>
        <taxon>Bacteria</taxon>
        <taxon>Pseudomonadati</taxon>
        <taxon>Planctomycetota</taxon>
        <taxon>Planctomycetia</taxon>
        <taxon>Pirellulales</taxon>
        <taxon>Lacipirellulaceae</taxon>
        <taxon>Aeoliella</taxon>
    </lineage>
</organism>
<dbReference type="AlphaFoldDB" id="A0A9X2JHL7"/>
<reference evidence="1" key="1">
    <citation type="submission" date="2022-06" db="EMBL/GenBank/DDBJ databases">
        <title>Aeoliella straminimaris, a novel planctomycete from sediments.</title>
        <authorList>
            <person name="Vitorino I.R."/>
            <person name="Lage O.M."/>
        </authorList>
    </citation>
    <scope>NUCLEOTIDE SEQUENCE</scope>
    <source>
        <strain evidence="1">ICT_H6.2</strain>
    </source>
</reference>